<keyword evidence="4 10" id="KW-1133">Transmembrane helix</keyword>
<keyword evidence="5" id="KW-0297">G-protein coupled receptor</keyword>
<feature type="transmembrane region" description="Helical" evidence="10">
    <location>
        <begin position="59"/>
        <end position="82"/>
    </location>
</feature>
<feature type="transmembrane region" description="Helical" evidence="10">
    <location>
        <begin position="460"/>
        <end position="480"/>
    </location>
</feature>
<keyword evidence="2" id="KW-1003">Cell membrane</keyword>
<evidence type="ECO:0000256" key="3">
    <source>
        <dbReference type="ARBA" id="ARBA00022692"/>
    </source>
</evidence>
<feature type="transmembrane region" description="Helical" evidence="10">
    <location>
        <begin position="20"/>
        <end position="47"/>
    </location>
</feature>
<gene>
    <name evidence="12" type="ORF">PEVE_00028728</name>
</gene>
<feature type="domain" description="G-protein coupled receptors family 1 profile" evidence="11">
    <location>
        <begin position="326"/>
        <end position="566"/>
    </location>
</feature>
<feature type="transmembrane region" description="Helical" evidence="10">
    <location>
        <begin position="510"/>
        <end position="530"/>
    </location>
</feature>
<dbReference type="CDD" id="cd00637">
    <property type="entry name" value="7tm_classA_rhodopsin-like"/>
    <property type="match status" value="2"/>
</dbReference>
<evidence type="ECO:0000256" key="6">
    <source>
        <dbReference type="ARBA" id="ARBA00023136"/>
    </source>
</evidence>
<name>A0ABN8LCW2_9CNID</name>
<dbReference type="PANTHER" id="PTHR24246:SF27">
    <property type="entry name" value="ADENOSINE RECEPTOR, ISOFORM A"/>
    <property type="match status" value="1"/>
</dbReference>
<evidence type="ECO:0000256" key="8">
    <source>
        <dbReference type="ARBA" id="ARBA00023180"/>
    </source>
</evidence>
<evidence type="ECO:0000256" key="7">
    <source>
        <dbReference type="ARBA" id="ARBA00023170"/>
    </source>
</evidence>
<feature type="transmembrane region" description="Helical" evidence="10">
    <location>
        <begin position="202"/>
        <end position="222"/>
    </location>
</feature>
<comment type="caution">
    <text evidence="12">The sequence shown here is derived from an EMBL/GenBank/DDBJ whole genome shotgun (WGS) entry which is preliminary data.</text>
</comment>
<evidence type="ECO:0000313" key="12">
    <source>
        <dbReference type="EMBL" id="CAH3013959.1"/>
    </source>
</evidence>
<accession>A0ABN8LCW2</accession>
<feature type="transmembrane region" description="Helical" evidence="10">
    <location>
        <begin position="310"/>
        <end position="335"/>
    </location>
</feature>
<feature type="transmembrane region" description="Helical" evidence="10">
    <location>
        <begin position="550"/>
        <end position="568"/>
    </location>
</feature>
<feature type="transmembrane region" description="Helical" evidence="10">
    <location>
        <begin position="136"/>
        <end position="154"/>
    </location>
</feature>
<dbReference type="SUPFAM" id="SSF81321">
    <property type="entry name" value="Family A G protein-coupled receptor-like"/>
    <property type="match status" value="2"/>
</dbReference>
<organism evidence="12 13">
    <name type="scientific">Porites evermanni</name>
    <dbReference type="NCBI Taxonomy" id="104178"/>
    <lineage>
        <taxon>Eukaryota</taxon>
        <taxon>Metazoa</taxon>
        <taxon>Cnidaria</taxon>
        <taxon>Anthozoa</taxon>
        <taxon>Hexacorallia</taxon>
        <taxon>Scleractinia</taxon>
        <taxon>Fungiina</taxon>
        <taxon>Poritidae</taxon>
        <taxon>Porites</taxon>
    </lineage>
</organism>
<keyword evidence="9" id="KW-0807">Transducer</keyword>
<feature type="transmembrane region" description="Helical" evidence="10">
    <location>
        <begin position="347"/>
        <end position="370"/>
    </location>
</feature>
<dbReference type="EMBL" id="CALNXI010000004">
    <property type="protein sequence ID" value="CAH3013959.1"/>
    <property type="molecule type" value="Genomic_DNA"/>
</dbReference>
<evidence type="ECO:0000256" key="4">
    <source>
        <dbReference type="ARBA" id="ARBA00022989"/>
    </source>
</evidence>
<evidence type="ECO:0000256" key="9">
    <source>
        <dbReference type="ARBA" id="ARBA00023224"/>
    </source>
</evidence>
<comment type="subcellular location">
    <subcellularLocation>
        <location evidence="1">Cell membrane</location>
        <topology evidence="1">Multi-pass membrane protein</topology>
    </subcellularLocation>
</comment>
<keyword evidence="7" id="KW-0675">Receptor</keyword>
<feature type="domain" description="G-protein coupled receptors family 1 profile" evidence="11">
    <location>
        <begin position="38"/>
        <end position="258"/>
    </location>
</feature>
<protein>
    <recommendedName>
        <fullName evidence="11">G-protein coupled receptors family 1 profile domain-containing protein</fullName>
    </recommendedName>
</protein>
<dbReference type="PRINTS" id="PR00237">
    <property type="entry name" value="GPCRRHODOPSN"/>
</dbReference>
<keyword evidence="8" id="KW-0325">Glycoprotein</keyword>
<evidence type="ECO:0000256" key="1">
    <source>
        <dbReference type="ARBA" id="ARBA00004651"/>
    </source>
</evidence>
<feature type="transmembrane region" description="Helical" evidence="10">
    <location>
        <begin position="429"/>
        <end position="448"/>
    </location>
</feature>
<dbReference type="Pfam" id="PF00001">
    <property type="entry name" value="7tm_1"/>
    <property type="match status" value="2"/>
</dbReference>
<keyword evidence="13" id="KW-1185">Reference proteome</keyword>
<evidence type="ECO:0000313" key="13">
    <source>
        <dbReference type="Proteomes" id="UP001159427"/>
    </source>
</evidence>
<feature type="non-terminal residue" evidence="12">
    <location>
        <position position="588"/>
    </location>
</feature>
<keyword evidence="6 10" id="KW-0472">Membrane</keyword>
<evidence type="ECO:0000256" key="5">
    <source>
        <dbReference type="ARBA" id="ARBA00023040"/>
    </source>
</evidence>
<evidence type="ECO:0000256" key="2">
    <source>
        <dbReference type="ARBA" id="ARBA00022475"/>
    </source>
</evidence>
<dbReference type="SMART" id="SM01381">
    <property type="entry name" value="7TM_GPCR_Srsx"/>
    <property type="match status" value="1"/>
</dbReference>
<proteinExistence type="predicted"/>
<keyword evidence="3 10" id="KW-0812">Transmembrane</keyword>
<feature type="transmembrane region" description="Helical" evidence="10">
    <location>
        <begin position="102"/>
        <end position="124"/>
    </location>
</feature>
<evidence type="ECO:0000259" key="11">
    <source>
        <dbReference type="PROSITE" id="PS50262"/>
    </source>
</evidence>
<dbReference type="PANTHER" id="PTHR24246">
    <property type="entry name" value="OLFACTORY RECEPTOR AND ADENOSINE RECEPTOR"/>
    <property type="match status" value="1"/>
</dbReference>
<reference evidence="12 13" key="1">
    <citation type="submission" date="2022-05" db="EMBL/GenBank/DDBJ databases">
        <authorList>
            <consortium name="Genoscope - CEA"/>
            <person name="William W."/>
        </authorList>
    </citation>
    <scope>NUCLEOTIDE SEQUENCE [LARGE SCALE GENOMIC DNA]</scope>
</reference>
<sequence>MKLLEKYFCSTELIGQVHDHLLILLVSHIVLSITAVVGNALILVALYRESSLHPPSKLLYRNLAITDICVGFTVDPLGIIRFTPMANKQEHICYQVYKCSVIISYTLCSVSLLTMTVLSLDRLLALLLGLRYRQVVTLNRTYATITLLWLVSTINATMYLLNPLITCWSANIGIALCLGHVSQAQQRQSPAIPLNIARYRKAVSSVLWVQVTVVVCYLPYGIMEAVTLQEDVSLPVYIASEYTSALVYLNSSLNPLLYCWKIKEVRQAVKNTLGLNCCSSKNFTGEEETTTIAEFLCSAELRRQVYNHLIILPVLHIFVFITAVLGNILILIALYKENSLHRPSKVLYCNLAITDLCVGITAVPLAVLRFMVMMKRKWNACRLVFHSNFIINYSLGGVSLLTTTTISLDRLLALVLRLRYRQVVTLKKTYATITTLWFVAIVIATTHLFNTLITSWCGNIAILLCVVTSIVSYTKIFLTLRHNKIRVQSHISLGQPSQAFSLNKARYRKAVSSALWVQITLVVCYLPYFIAVALEPGESFPLPLYLAREYTTTLVFVNSSLNPMLYCWKIREVREAMKDIIRPICCLW</sequence>
<evidence type="ECO:0000256" key="10">
    <source>
        <dbReference type="SAM" id="Phobius"/>
    </source>
</evidence>
<dbReference type="Gene3D" id="1.20.1070.10">
    <property type="entry name" value="Rhodopsin 7-helix transmembrane proteins"/>
    <property type="match status" value="3"/>
</dbReference>
<dbReference type="InterPro" id="IPR017452">
    <property type="entry name" value="GPCR_Rhodpsn_7TM"/>
</dbReference>
<dbReference type="Proteomes" id="UP001159427">
    <property type="component" value="Unassembled WGS sequence"/>
</dbReference>
<dbReference type="PROSITE" id="PS50262">
    <property type="entry name" value="G_PROTEIN_RECEP_F1_2"/>
    <property type="match status" value="2"/>
</dbReference>
<dbReference type="InterPro" id="IPR000276">
    <property type="entry name" value="GPCR_Rhodpsn"/>
</dbReference>